<reference evidence="3" key="1">
    <citation type="journal article" date="2016" name="Nat. Commun.">
        <title>The channel catfish genome sequence provides insights into the evolution of scale formation in teleosts.</title>
        <authorList>
            <person name="Liu Z."/>
            <person name="Liu S."/>
            <person name="Yao J."/>
            <person name="Bao L."/>
            <person name="Zhang J."/>
            <person name="Li Y."/>
            <person name="Jiang C."/>
            <person name="Sun L."/>
            <person name="Wang R."/>
            <person name="Zhang Y."/>
            <person name="Zhou T."/>
            <person name="Zeng Q."/>
            <person name="Fu Q."/>
            <person name="Gao S."/>
            <person name="Li N."/>
            <person name="Koren S."/>
            <person name="Jiang Y."/>
            <person name="Zimin A."/>
            <person name="Xu P."/>
            <person name="Phillippy A.M."/>
            <person name="Geng X."/>
            <person name="Song L."/>
            <person name="Sun F."/>
            <person name="Li C."/>
            <person name="Wang X."/>
            <person name="Chen A."/>
            <person name="Jin Y."/>
            <person name="Yuan Z."/>
            <person name="Yang Y."/>
            <person name="Tan S."/>
            <person name="Peatman E."/>
            <person name="Lu J."/>
            <person name="Qin Z."/>
            <person name="Dunham R."/>
            <person name="Li Z."/>
            <person name="Sonstegard T."/>
            <person name="Feng J."/>
            <person name="Danzmann R.G."/>
            <person name="Schroeder S."/>
            <person name="Scheffler B."/>
            <person name="Duke M.V."/>
            <person name="Ballard L."/>
            <person name="Kucuktas H."/>
            <person name="Kaltenboeck L."/>
            <person name="Liu H."/>
            <person name="Armbruster J."/>
            <person name="Xie Y."/>
            <person name="Kirby M.L."/>
            <person name="Tian Y."/>
            <person name="Flanagan M.E."/>
            <person name="Mu W."/>
            <person name="Waldbieser G.C."/>
        </authorList>
    </citation>
    <scope>NUCLEOTIDE SEQUENCE [LARGE SCALE GENOMIC DNA]</scope>
    <source>
        <strain evidence="3">SDA103</strain>
    </source>
</reference>
<accession>A0A9F7R6Z8</accession>
<evidence type="ECO:0000256" key="1">
    <source>
        <dbReference type="SAM" id="MobiDB-lite"/>
    </source>
</evidence>
<dbReference type="OrthoDB" id="8938325at2759"/>
<dbReference type="RefSeq" id="XP_053529902.1">
    <property type="nucleotide sequence ID" value="XM_053673927.1"/>
</dbReference>
<dbReference type="AlphaFoldDB" id="A0A9F7R6Z8"/>
<dbReference type="Proteomes" id="UP000221080">
    <property type="component" value="Chromosome 21"/>
</dbReference>
<evidence type="ECO:0000256" key="2">
    <source>
        <dbReference type="SAM" id="Phobius"/>
    </source>
</evidence>
<reference evidence="4" key="2">
    <citation type="submission" date="2025-08" db="UniProtKB">
        <authorList>
            <consortium name="RefSeq"/>
        </authorList>
    </citation>
    <scope>IDENTIFICATION</scope>
    <source>
        <tissue evidence="4">Blood</tissue>
    </source>
</reference>
<evidence type="ECO:0000313" key="4">
    <source>
        <dbReference type="RefSeq" id="XP_053529902.1"/>
    </source>
</evidence>
<gene>
    <name evidence="4" type="primary">LOC108254727</name>
</gene>
<proteinExistence type="predicted"/>
<dbReference type="KEGG" id="ipu:108254727"/>
<keyword evidence="3" id="KW-1185">Reference proteome</keyword>
<keyword evidence="2" id="KW-0812">Transmembrane</keyword>
<name>A0A9F7R6Z8_ICTPU</name>
<evidence type="ECO:0000313" key="3">
    <source>
        <dbReference type="Proteomes" id="UP000221080"/>
    </source>
</evidence>
<protein>
    <submittedName>
        <fullName evidence="4">Uncharacterized protein LOC108254727 isoform X1</fullName>
    </submittedName>
</protein>
<keyword evidence="2" id="KW-1133">Transmembrane helix</keyword>
<keyword evidence="2" id="KW-0472">Membrane</keyword>
<feature type="transmembrane region" description="Helical" evidence="2">
    <location>
        <begin position="80"/>
        <end position="102"/>
    </location>
</feature>
<organism evidence="3 4">
    <name type="scientific">Ictalurus punctatus</name>
    <name type="common">Channel catfish</name>
    <name type="synonym">Silurus punctatus</name>
    <dbReference type="NCBI Taxonomy" id="7998"/>
    <lineage>
        <taxon>Eukaryota</taxon>
        <taxon>Metazoa</taxon>
        <taxon>Chordata</taxon>
        <taxon>Craniata</taxon>
        <taxon>Vertebrata</taxon>
        <taxon>Euteleostomi</taxon>
        <taxon>Actinopterygii</taxon>
        <taxon>Neopterygii</taxon>
        <taxon>Teleostei</taxon>
        <taxon>Ostariophysi</taxon>
        <taxon>Siluriformes</taxon>
        <taxon>Ictaluridae</taxon>
        <taxon>Ictalurus</taxon>
    </lineage>
</organism>
<dbReference type="GeneID" id="108254727"/>
<sequence>MSDKYNMMHFFTPTLSTTTTTTATTIITTITSDKYNMTRFFPTPTQPSITTEKSTAYSSSESTQQSVTTQKSTAGSLPTVLSVTGVCVLLAGLMGFCLCVCINKQKTESRCKLNTTHRDQGVMMSVLNMNNSGSETAGTYSVISSVPLPSLPLDTSGDIKVYSKITVVDTYHVYSSIPDTHVTTNDAVYSLLQMH</sequence>
<feature type="compositionally biased region" description="Low complexity" evidence="1">
    <location>
        <begin position="50"/>
        <end position="71"/>
    </location>
</feature>
<feature type="region of interest" description="Disordered" evidence="1">
    <location>
        <begin position="42"/>
        <end position="71"/>
    </location>
</feature>